<feature type="coiled-coil region" evidence="1">
    <location>
        <begin position="131"/>
        <end position="158"/>
    </location>
</feature>
<reference evidence="2 3" key="1">
    <citation type="submission" date="2020-12" db="EMBL/GenBank/DDBJ databases">
        <title>Novel Thalassolituus-related marine hydrocarbonoclastic bacteria mediated algae-derived hydrocarbons mineralization in twilight zone of the northern South China Sea.</title>
        <authorList>
            <person name="Dong C."/>
        </authorList>
    </citation>
    <scope>NUCLEOTIDE SEQUENCE [LARGE SCALE GENOMIC DNA]</scope>
    <source>
        <strain evidence="2 3">IMCC1826</strain>
    </source>
</reference>
<sequence>MKLIPNDDVYQALDSCQAHSHSSSSEVEIAIAGIIEAANSVAGNYCDKFLELQQAGPGKGSRWPSVRARDGVGGKTLEIRWVRSLIGPEGRVRYTVPKGSGHAYNVNKLCKGSPDWERELVEEAESLFSLLRELYSQLSKCRQDLKRLDQIKKKIEETLAA</sequence>
<evidence type="ECO:0000313" key="2">
    <source>
        <dbReference type="EMBL" id="MCA6065441.1"/>
    </source>
</evidence>
<dbReference type="Proteomes" id="UP000714380">
    <property type="component" value="Unassembled WGS sequence"/>
</dbReference>
<organism evidence="2 3">
    <name type="scientific">Thalassolituus marinus</name>
    <dbReference type="NCBI Taxonomy" id="671053"/>
    <lineage>
        <taxon>Bacteria</taxon>
        <taxon>Pseudomonadati</taxon>
        <taxon>Pseudomonadota</taxon>
        <taxon>Gammaproteobacteria</taxon>
        <taxon>Oceanospirillales</taxon>
        <taxon>Oceanospirillaceae</taxon>
        <taxon>Thalassolituus</taxon>
    </lineage>
</organism>
<name>A0ABS7ZUK1_9GAMM</name>
<gene>
    <name evidence="2" type="ORF">I9W95_17725</name>
</gene>
<keyword evidence="1" id="KW-0175">Coiled coil</keyword>
<dbReference type="EMBL" id="JAEDAH010000105">
    <property type="protein sequence ID" value="MCA6065441.1"/>
    <property type="molecule type" value="Genomic_DNA"/>
</dbReference>
<accession>A0ABS7ZUK1</accession>
<dbReference type="Pfam" id="PF19456">
    <property type="entry name" value="MobI"/>
    <property type="match status" value="1"/>
</dbReference>
<protein>
    <submittedName>
        <fullName evidence="2">Uncharacterized protein</fullName>
    </submittedName>
</protein>
<dbReference type="InterPro" id="IPR045809">
    <property type="entry name" value="MobI"/>
</dbReference>
<evidence type="ECO:0000256" key="1">
    <source>
        <dbReference type="SAM" id="Coils"/>
    </source>
</evidence>
<dbReference type="RefSeq" id="WP_225677378.1">
    <property type="nucleotide sequence ID" value="NZ_JAEDAH010000105.1"/>
</dbReference>
<proteinExistence type="predicted"/>
<evidence type="ECO:0000313" key="3">
    <source>
        <dbReference type="Proteomes" id="UP000714380"/>
    </source>
</evidence>
<comment type="caution">
    <text evidence="2">The sequence shown here is derived from an EMBL/GenBank/DDBJ whole genome shotgun (WGS) entry which is preliminary data.</text>
</comment>
<keyword evidence="3" id="KW-1185">Reference proteome</keyword>